<dbReference type="Proteomes" id="UP000660262">
    <property type="component" value="Unassembled WGS sequence"/>
</dbReference>
<comment type="similarity">
    <text evidence="3">Belongs to the DPH1/DPH2 family. DPH2 subfamily.</text>
</comment>
<dbReference type="PANTHER" id="PTHR10762:SF2">
    <property type="entry name" value="2-(3-AMINO-3-CARBOXYPROPYL)HISTIDINE SYNTHASE SUBUNIT 2"/>
    <property type="match status" value="1"/>
</dbReference>
<comment type="cofactor">
    <cofactor evidence="1">
        <name>[4Fe-4S] cluster</name>
        <dbReference type="ChEBI" id="CHEBI:49883"/>
    </cofactor>
</comment>
<evidence type="ECO:0000313" key="9">
    <source>
        <dbReference type="Proteomes" id="UP000660262"/>
    </source>
</evidence>
<name>A0A830HXW2_9CHLO</name>
<feature type="compositionally biased region" description="Basic residues" evidence="7">
    <location>
        <begin position="488"/>
        <end position="499"/>
    </location>
</feature>
<evidence type="ECO:0008006" key="10">
    <source>
        <dbReference type="Google" id="ProtNLM"/>
    </source>
</evidence>
<keyword evidence="5" id="KW-0408">Iron</keyword>
<protein>
    <recommendedName>
        <fullName evidence="10">2-(3-amino-3-carboxypropyl)histidine synthase</fullName>
    </recommendedName>
</protein>
<organism evidence="8 9">
    <name type="scientific">Pycnococcus provasolii</name>
    <dbReference type="NCBI Taxonomy" id="41880"/>
    <lineage>
        <taxon>Eukaryota</taxon>
        <taxon>Viridiplantae</taxon>
        <taxon>Chlorophyta</taxon>
        <taxon>Pseudoscourfieldiophyceae</taxon>
        <taxon>Pseudoscourfieldiales</taxon>
        <taxon>Pycnococcaceae</taxon>
        <taxon>Pycnococcus</taxon>
    </lineage>
</organism>
<dbReference type="InterPro" id="IPR042263">
    <property type="entry name" value="DPH1/DPH2_1"/>
</dbReference>
<evidence type="ECO:0000256" key="6">
    <source>
        <dbReference type="ARBA" id="ARBA00023014"/>
    </source>
</evidence>
<dbReference type="Pfam" id="PF01866">
    <property type="entry name" value="Diphthamide_syn"/>
    <property type="match status" value="1"/>
</dbReference>
<dbReference type="GO" id="GO:0017183">
    <property type="term" value="P:protein histidyl modification to diphthamide"/>
    <property type="evidence" value="ECO:0007669"/>
    <property type="project" value="UniProtKB-UniPathway"/>
</dbReference>
<proteinExistence type="inferred from homology"/>
<dbReference type="InterPro" id="IPR016435">
    <property type="entry name" value="DPH1/DPH2"/>
</dbReference>
<evidence type="ECO:0000256" key="1">
    <source>
        <dbReference type="ARBA" id="ARBA00001966"/>
    </source>
</evidence>
<dbReference type="UniPathway" id="UPA00559"/>
<evidence type="ECO:0000313" key="8">
    <source>
        <dbReference type="EMBL" id="GHP11435.1"/>
    </source>
</evidence>
<evidence type="ECO:0000256" key="5">
    <source>
        <dbReference type="ARBA" id="ARBA00023004"/>
    </source>
</evidence>
<dbReference type="Gene3D" id="3.40.50.11840">
    <property type="entry name" value="Diphthamide synthesis DPH1/DPH2 domain 1"/>
    <property type="match status" value="1"/>
</dbReference>
<feature type="region of interest" description="Disordered" evidence="7">
    <location>
        <begin position="394"/>
        <end position="419"/>
    </location>
</feature>
<dbReference type="OrthoDB" id="449241at2759"/>
<evidence type="ECO:0000256" key="2">
    <source>
        <dbReference type="ARBA" id="ARBA00005156"/>
    </source>
</evidence>
<evidence type="ECO:0000256" key="7">
    <source>
        <dbReference type="SAM" id="MobiDB-lite"/>
    </source>
</evidence>
<feature type="compositionally biased region" description="Acidic residues" evidence="7">
    <location>
        <begin position="398"/>
        <end position="412"/>
    </location>
</feature>
<accession>A0A830HXW2</accession>
<keyword evidence="6" id="KW-0411">Iron-sulfur</keyword>
<dbReference type="SFLD" id="SFLDS00032">
    <property type="entry name" value="Radical_SAM_3-amino-3-carboxyp"/>
    <property type="match status" value="1"/>
</dbReference>
<feature type="region of interest" description="Disordered" evidence="7">
    <location>
        <begin position="473"/>
        <end position="518"/>
    </location>
</feature>
<dbReference type="SFLD" id="SFLDG01121">
    <property type="entry name" value="Diphthamide_biosynthesis"/>
    <property type="match status" value="1"/>
</dbReference>
<reference evidence="8" key="1">
    <citation type="submission" date="2020-10" db="EMBL/GenBank/DDBJ databases">
        <title>Unveiling of a novel bifunctional photoreceptor, Dualchrome1, isolated from a cosmopolitan green alga.</title>
        <authorList>
            <person name="Suzuki S."/>
            <person name="Kawachi M."/>
        </authorList>
    </citation>
    <scope>NUCLEOTIDE SEQUENCE</scope>
    <source>
        <strain evidence="8">NIES 2893</strain>
    </source>
</reference>
<dbReference type="InterPro" id="IPR042265">
    <property type="entry name" value="DPH1/DPH2_3"/>
</dbReference>
<comment type="pathway">
    <text evidence="2">Protein modification; peptidyl-diphthamide biosynthesis.</text>
</comment>
<dbReference type="Gene3D" id="3.40.50.11860">
    <property type="entry name" value="Diphthamide synthesis DPH1/DPH2 domain 3"/>
    <property type="match status" value="1"/>
</dbReference>
<gene>
    <name evidence="8" type="ORF">PPROV_001016300</name>
</gene>
<dbReference type="PANTHER" id="PTHR10762">
    <property type="entry name" value="DIPHTHAMIDE BIOSYNTHESIS PROTEIN"/>
    <property type="match status" value="1"/>
</dbReference>
<dbReference type="AlphaFoldDB" id="A0A830HXW2"/>
<dbReference type="EMBL" id="BNJQ01000034">
    <property type="protein sequence ID" value="GHP11435.1"/>
    <property type="molecule type" value="Genomic_DNA"/>
</dbReference>
<evidence type="ECO:0000256" key="3">
    <source>
        <dbReference type="ARBA" id="ARBA00006179"/>
    </source>
</evidence>
<dbReference type="GO" id="GO:0046872">
    <property type="term" value="F:metal ion binding"/>
    <property type="evidence" value="ECO:0007669"/>
    <property type="project" value="UniProtKB-KW"/>
</dbReference>
<keyword evidence="9" id="KW-1185">Reference proteome</keyword>
<evidence type="ECO:0000256" key="4">
    <source>
        <dbReference type="ARBA" id="ARBA00022723"/>
    </source>
</evidence>
<dbReference type="GO" id="GO:0090560">
    <property type="term" value="F:2-(3-amino-3-carboxypropyl)histidine synthase activity"/>
    <property type="evidence" value="ECO:0007669"/>
    <property type="project" value="InterPro"/>
</dbReference>
<comment type="caution">
    <text evidence="8">The sequence shown here is derived from an EMBL/GenBank/DDBJ whole genome shotgun (WGS) entry which is preliminary data.</text>
</comment>
<keyword evidence="4" id="KW-0479">Metal-binding</keyword>
<dbReference type="NCBIfam" id="TIGR00322">
    <property type="entry name" value="diphth2_R"/>
    <property type="match status" value="1"/>
</dbReference>
<dbReference type="FunFam" id="3.40.50.11860:FF:000001">
    <property type="entry name" value="2-(3-amino-3-carboxypropyl)histidine synthase subunit 2"/>
    <property type="match status" value="1"/>
</dbReference>
<dbReference type="GO" id="GO:0051536">
    <property type="term" value="F:iron-sulfur cluster binding"/>
    <property type="evidence" value="ECO:0007669"/>
    <property type="project" value="UniProtKB-KW"/>
</dbReference>
<sequence>MTTATELLYGSLPQLADAIAHTAHRRVGLQFPDDRLGDALAVETQIHDHLAARGRHDVALFVLADASTSPCCVDEVAAKHADITLVVQFGHSCMTPPANVEVIRRFARRRVDANQIAHAIQEELSVDTPVVVFLAQDATHALQDVSTAVRATRVGNESSVSFATINVGGGDNDDDDDDESWHYANAFDGHVNSPDLRQLQDQRRPTLTERGGYSWRLPPRARDSQQVNYVWVGDEQSAHYVQLRLLYNRVPWHRVDLDDDPPLRLHCDDVGNAPRALRRRRFVMQRALEADIVAIVACVLGARGCRAEVERLRRRIAGTGRKTYVLSVGRVTPAKLANYAEVGAFVLVACPQTALLDDREYLRPVLTPFEAELAFLGGEDGAALWDGVSYAFQSPKEEGEEEEGGGGGEEEEGVRGDGNETGALLASELAQPRAREAPLTLSAARHVSAPTATTAAEYLKSVRTWSGMGSAMVANGDDSDDDDGRNKAPAHPRLGRRGRAAGYYGMDGGQQPPPTEDERRAHVARFLARARELAFFARPSAVRAAAVSAASEPRLALTGSDDVNVNVDALSEAVLACESSAYARWCAGACDGAREYVHDIALGMLRHLAHRPLMGDRLRSLV</sequence>